<dbReference type="Gramene" id="rna-AYBTSS11_LOCUS21864">
    <property type="protein sequence ID" value="CAJ1968713.1"/>
    <property type="gene ID" value="gene-AYBTSS11_LOCUS21864"/>
</dbReference>
<keyword evidence="1" id="KW-1133">Transmembrane helix</keyword>
<sequence>MTPISDEFQTSFLDRQCPYLGKSKEASCKSEPPHRVWGDILAALSIVTPFSFVSLFPFPYLSNHPFLSSLSQ</sequence>
<keyword evidence="1" id="KW-0812">Transmembrane</keyword>
<keyword evidence="3" id="KW-1185">Reference proteome</keyword>
<evidence type="ECO:0000313" key="3">
    <source>
        <dbReference type="Proteomes" id="UP001189624"/>
    </source>
</evidence>
<evidence type="ECO:0000256" key="1">
    <source>
        <dbReference type="SAM" id="Phobius"/>
    </source>
</evidence>
<reference evidence="2" key="1">
    <citation type="submission" date="2023-10" db="EMBL/GenBank/DDBJ databases">
        <authorList>
            <person name="Domelevo Entfellner J.-B."/>
        </authorList>
    </citation>
    <scope>NUCLEOTIDE SEQUENCE</scope>
</reference>
<name>A0AA86T5I6_9FABA</name>
<dbReference type="Proteomes" id="UP001189624">
    <property type="component" value="Chromosome 7"/>
</dbReference>
<proteinExistence type="predicted"/>
<keyword evidence="1" id="KW-0472">Membrane</keyword>
<dbReference type="AlphaFoldDB" id="A0AA86T5I6"/>
<gene>
    <name evidence="2" type="ORF">AYBTSS11_LOCUS21864</name>
</gene>
<accession>A0AA86T5I6</accession>
<feature type="non-terminal residue" evidence="2">
    <location>
        <position position="72"/>
    </location>
</feature>
<feature type="transmembrane region" description="Helical" evidence="1">
    <location>
        <begin position="40"/>
        <end position="61"/>
    </location>
</feature>
<evidence type="ECO:0000313" key="2">
    <source>
        <dbReference type="EMBL" id="CAJ1968713.1"/>
    </source>
</evidence>
<organism evidence="2 3">
    <name type="scientific">Sphenostylis stenocarpa</name>
    <dbReference type="NCBI Taxonomy" id="92480"/>
    <lineage>
        <taxon>Eukaryota</taxon>
        <taxon>Viridiplantae</taxon>
        <taxon>Streptophyta</taxon>
        <taxon>Embryophyta</taxon>
        <taxon>Tracheophyta</taxon>
        <taxon>Spermatophyta</taxon>
        <taxon>Magnoliopsida</taxon>
        <taxon>eudicotyledons</taxon>
        <taxon>Gunneridae</taxon>
        <taxon>Pentapetalae</taxon>
        <taxon>rosids</taxon>
        <taxon>fabids</taxon>
        <taxon>Fabales</taxon>
        <taxon>Fabaceae</taxon>
        <taxon>Papilionoideae</taxon>
        <taxon>50 kb inversion clade</taxon>
        <taxon>NPAAA clade</taxon>
        <taxon>indigoferoid/millettioid clade</taxon>
        <taxon>Phaseoleae</taxon>
        <taxon>Sphenostylis</taxon>
    </lineage>
</organism>
<protein>
    <submittedName>
        <fullName evidence="2">Uncharacterized protein</fullName>
    </submittedName>
</protein>
<dbReference type="EMBL" id="OY731404">
    <property type="protein sequence ID" value="CAJ1968713.1"/>
    <property type="molecule type" value="Genomic_DNA"/>
</dbReference>